<dbReference type="AlphaFoldDB" id="A0A0J9C762"/>
<dbReference type="RefSeq" id="WP_007861342.1">
    <property type="nucleotide sequence ID" value="NZ_KQ235877.1"/>
</dbReference>
<protein>
    <recommendedName>
        <fullName evidence="3">YjjI family glycine radical enzyme</fullName>
    </recommendedName>
</protein>
<dbReference type="SUPFAM" id="SSF51998">
    <property type="entry name" value="PFL-like glycyl radical enzymes"/>
    <property type="match status" value="1"/>
</dbReference>
<evidence type="ECO:0000313" key="2">
    <source>
        <dbReference type="Proteomes" id="UP000037392"/>
    </source>
</evidence>
<evidence type="ECO:0000313" key="1">
    <source>
        <dbReference type="EMBL" id="KMW20948.1"/>
    </source>
</evidence>
<reference evidence="1 2" key="1">
    <citation type="submission" date="2011-04" db="EMBL/GenBank/DDBJ databases">
        <title>The Genome Sequence of Clostridium citroniae WAL-19142.</title>
        <authorList>
            <consortium name="The Broad Institute Genome Sequencing Platform"/>
            <person name="Earl A."/>
            <person name="Ward D."/>
            <person name="Feldgarden M."/>
            <person name="Gevers D."/>
            <person name="Warren Y.A."/>
            <person name="Tyrrell K.L."/>
            <person name="Citron D.M."/>
            <person name="Goldstein E.J."/>
            <person name="Daigneault M."/>
            <person name="Allen-Vercoe E."/>
            <person name="Young S.K."/>
            <person name="Zeng Q."/>
            <person name="Gargeya S."/>
            <person name="Fitzgerald M."/>
            <person name="Haas B."/>
            <person name="Abouelleil A."/>
            <person name="Alvarado L."/>
            <person name="Arachchi H.M."/>
            <person name="Berlin A."/>
            <person name="Brown A."/>
            <person name="Chapman S.B."/>
            <person name="Chen Z."/>
            <person name="Dunbar C."/>
            <person name="Freedman E."/>
            <person name="Gearin G."/>
            <person name="Gellesch M."/>
            <person name="Goldberg J."/>
            <person name="Griggs A."/>
            <person name="Gujja S."/>
            <person name="Heilman E.R."/>
            <person name="Heiman D."/>
            <person name="Howarth C."/>
            <person name="Larson L."/>
            <person name="Lui A."/>
            <person name="MacDonald P.J."/>
            <person name="Mehta T."/>
            <person name="Montmayeur A."/>
            <person name="Murphy C."/>
            <person name="Neiman D."/>
            <person name="Pearson M."/>
            <person name="Priest M."/>
            <person name="Roberts A."/>
            <person name="Saif S."/>
            <person name="Shea T."/>
            <person name="Shenoy N."/>
            <person name="Sisk P."/>
            <person name="Stolte C."/>
            <person name="Sykes S."/>
            <person name="White J."/>
            <person name="Yandava C."/>
            <person name="Wortman J."/>
            <person name="Nusbaum C."/>
            <person name="Birren B."/>
        </authorList>
    </citation>
    <scope>NUCLEOTIDE SEQUENCE [LARGE SCALE GENOMIC DNA]</scope>
    <source>
        <strain evidence="1 2">WAL-19142</strain>
    </source>
</reference>
<dbReference type="GeneID" id="93164396"/>
<dbReference type="PATRIC" id="fig|742734.4.peg.1923"/>
<dbReference type="EMBL" id="ADLK01000017">
    <property type="protein sequence ID" value="KMW20948.1"/>
    <property type="molecule type" value="Genomic_DNA"/>
</dbReference>
<dbReference type="Gene3D" id="3.20.70.20">
    <property type="match status" value="1"/>
</dbReference>
<gene>
    <name evidence="1" type="ORF">HMPREF9470_01792</name>
</gene>
<name>A0A0J9C762_9FIRM</name>
<sequence length="501" mass="56027">MTQGIEEIIKGILADPKLTYPQRLTALAGAAENTPDPVPLSREAQWFADRDIVFDMGEGNAPYRPRYVLPDYDKFMRQGSRFLMLDPPGDIWDAVSNLLILYRHVPSVIAGPVYIGHIDRLLDPFVKDEEEARHAIRIFLTHVDRTISDSFCHADIGPYDTKAGRIILELSAQMQRPVPNMSLIYNEHTTDEFACKAIETGLVTAKPSFVNDAMYTADWGREYAIVSCYNALPIGGGGLTLGRLNMKKLGDVAESREHFLDHLLPAAVAAQCEQMDKRDTYILEQGRFLENTFLCSEGLIHRDKFVGMFGMVGLAECVNTVLKLEKPEERYGHGREAQEFALLILDRMHEQIKAYKPKYGRFEMHGQVGIATDTGVTPNTRIPVGEEPPLHDQLLFTALTQKHFAAGIGELFPFEETAKKNPMAVLDIIKGAFGEGMRYFSFYSSSSDVVRVTGYLVKRSDIERFDAGEACLGNSTVLGSGASRGLHIFERSVRQVPQEKD</sequence>
<comment type="caution">
    <text evidence="1">The sequence shown here is derived from an EMBL/GenBank/DDBJ whole genome shotgun (WGS) entry which is preliminary data.</text>
</comment>
<dbReference type="InterPro" id="IPR016905">
    <property type="entry name" value="Glycyl_radical_YjjI-like"/>
</dbReference>
<accession>A0A0J9C762</accession>
<evidence type="ECO:0008006" key="3">
    <source>
        <dbReference type="Google" id="ProtNLM"/>
    </source>
</evidence>
<dbReference type="Pfam" id="PF11230">
    <property type="entry name" value="YjjI-like"/>
    <property type="match status" value="1"/>
</dbReference>
<proteinExistence type="predicted"/>
<dbReference type="NCBIfam" id="TIGR04040">
    <property type="entry name" value="glycyl_YjjI"/>
    <property type="match status" value="1"/>
</dbReference>
<organism evidence="1 2">
    <name type="scientific">[Clostridium] citroniae WAL-19142</name>
    <dbReference type="NCBI Taxonomy" id="742734"/>
    <lineage>
        <taxon>Bacteria</taxon>
        <taxon>Bacillati</taxon>
        <taxon>Bacillota</taxon>
        <taxon>Clostridia</taxon>
        <taxon>Lachnospirales</taxon>
        <taxon>Lachnospiraceae</taxon>
        <taxon>Enterocloster</taxon>
    </lineage>
</organism>
<dbReference type="Proteomes" id="UP000037392">
    <property type="component" value="Unassembled WGS sequence"/>
</dbReference>